<dbReference type="EMBL" id="ACJW02000003">
    <property type="protein sequence ID" value="EEP68187.1"/>
    <property type="molecule type" value="Genomic_DNA"/>
</dbReference>
<dbReference type="Proteomes" id="UP000003009">
    <property type="component" value="Unassembled WGS sequence"/>
</dbReference>
<dbReference type="STRING" id="629741.GCWU000324_02439"/>
<dbReference type="HOGENOM" id="CLU_3291014_0_0_4"/>
<protein>
    <submittedName>
        <fullName evidence="1">Uncharacterized protein</fullName>
    </submittedName>
</protein>
<organism evidence="1 2">
    <name type="scientific">Kingella oralis ATCC 51147</name>
    <dbReference type="NCBI Taxonomy" id="629741"/>
    <lineage>
        <taxon>Bacteria</taxon>
        <taxon>Pseudomonadati</taxon>
        <taxon>Pseudomonadota</taxon>
        <taxon>Betaproteobacteria</taxon>
        <taxon>Neisseriales</taxon>
        <taxon>Neisseriaceae</taxon>
        <taxon>Kingella</taxon>
    </lineage>
</organism>
<sequence length="40" mass="4397">MDAVSARQNPFHAFSGCLRGQSCNFIKQNLILLAVSRSTD</sequence>
<accession>C4GK65</accession>
<keyword evidence="2" id="KW-1185">Reference proteome</keyword>
<dbReference type="AlphaFoldDB" id="C4GK65"/>
<comment type="caution">
    <text evidence="1">The sequence shown here is derived from an EMBL/GenBank/DDBJ whole genome shotgun (WGS) entry which is preliminary data.</text>
</comment>
<gene>
    <name evidence="1" type="ORF">GCWU000324_02439</name>
</gene>
<reference evidence="1" key="1">
    <citation type="submission" date="2009-04" db="EMBL/GenBank/DDBJ databases">
        <authorList>
            <person name="Weinstock G."/>
            <person name="Sodergren E."/>
            <person name="Clifton S."/>
            <person name="Fulton L."/>
            <person name="Fulton B."/>
            <person name="Courtney L."/>
            <person name="Fronick C."/>
            <person name="Harrison M."/>
            <person name="Strong C."/>
            <person name="Farmer C."/>
            <person name="Delahaunty K."/>
            <person name="Markovic C."/>
            <person name="Hall O."/>
            <person name="Minx P."/>
            <person name="Tomlinson C."/>
            <person name="Mitreva M."/>
            <person name="Nelson J."/>
            <person name="Hou S."/>
            <person name="Wollam A."/>
            <person name="Pepin K.H."/>
            <person name="Johnson M."/>
            <person name="Bhonagiri V."/>
            <person name="Nash W.E."/>
            <person name="Warren W."/>
            <person name="Chinwalla A."/>
            <person name="Mardis E.R."/>
            <person name="Wilson R.K."/>
        </authorList>
    </citation>
    <scope>NUCLEOTIDE SEQUENCE [LARGE SCALE GENOMIC DNA]</scope>
    <source>
        <strain evidence="1">ATCC 51147</strain>
    </source>
</reference>
<name>C4GK65_9NEIS</name>
<evidence type="ECO:0000313" key="2">
    <source>
        <dbReference type="Proteomes" id="UP000003009"/>
    </source>
</evidence>
<proteinExistence type="predicted"/>
<evidence type="ECO:0000313" key="1">
    <source>
        <dbReference type="EMBL" id="EEP68187.1"/>
    </source>
</evidence>